<keyword evidence="8" id="KW-0378">Hydrolase</keyword>
<dbReference type="RefSeq" id="WP_136987848.1">
    <property type="nucleotide sequence ID" value="NZ_SZPQ01000001.1"/>
</dbReference>
<evidence type="ECO:0000256" key="1">
    <source>
        <dbReference type="ARBA" id="ARBA00004167"/>
    </source>
</evidence>
<dbReference type="GO" id="GO:0008233">
    <property type="term" value="F:peptidase activity"/>
    <property type="evidence" value="ECO:0007669"/>
    <property type="project" value="UniProtKB-KW"/>
</dbReference>
<feature type="domain" description="Band 7" evidence="7">
    <location>
        <begin position="18"/>
        <end position="224"/>
    </location>
</feature>
<comment type="caution">
    <text evidence="8">The sequence shown here is derived from an EMBL/GenBank/DDBJ whole genome shotgun (WGS) entry which is preliminary data.</text>
</comment>
<evidence type="ECO:0000256" key="3">
    <source>
        <dbReference type="ARBA" id="ARBA00022692"/>
    </source>
</evidence>
<dbReference type="SUPFAM" id="SSF117892">
    <property type="entry name" value="Band 7/SPFH domain"/>
    <property type="match status" value="2"/>
</dbReference>
<dbReference type="EMBL" id="SZPQ01000001">
    <property type="protein sequence ID" value="TKI08557.1"/>
    <property type="molecule type" value="Genomic_DNA"/>
</dbReference>
<comment type="similarity">
    <text evidence="2 6">Belongs to the band 7/mec-2 family. HflC subfamily.</text>
</comment>
<comment type="subcellular location">
    <subcellularLocation>
        <location evidence="1">Membrane</location>
        <topology evidence="1">Single-pass membrane protein</topology>
    </subcellularLocation>
</comment>
<proteinExistence type="inferred from homology"/>
<reference evidence="8 9" key="1">
    <citation type="submission" date="2019-04" db="EMBL/GenBank/DDBJ databases">
        <authorList>
            <person name="Li M."/>
            <person name="Gao C."/>
        </authorList>
    </citation>
    <scope>NUCLEOTIDE SEQUENCE [LARGE SCALE GENOMIC DNA]</scope>
    <source>
        <strain evidence="8 9">BGMRC 2031</strain>
    </source>
</reference>
<dbReference type="InterPro" id="IPR010200">
    <property type="entry name" value="HflC"/>
</dbReference>
<dbReference type="PANTHER" id="PTHR42911">
    <property type="entry name" value="MODULATOR OF FTSH PROTEASE HFLC"/>
    <property type="match status" value="1"/>
</dbReference>
<evidence type="ECO:0000256" key="5">
    <source>
        <dbReference type="ARBA" id="ARBA00023136"/>
    </source>
</evidence>
<dbReference type="PIRSF" id="PIRSF005651">
    <property type="entry name" value="HflC"/>
    <property type="match status" value="1"/>
</dbReference>
<name>A0ABY2SVH9_9HYPH</name>
<keyword evidence="4" id="KW-1133">Transmembrane helix</keyword>
<protein>
    <recommendedName>
        <fullName evidence="6">Protein HflC</fullName>
    </recommendedName>
</protein>
<evidence type="ECO:0000313" key="8">
    <source>
        <dbReference type="EMBL" id="TKI08557.1"/>
    </source>
</evidence>
<dbReference type="InterPro" id="IPR036013">
    <property type="entry name" value="Band_7/SPFH_dom_sf"/>
</dbReference>
<keyword evidence="5" id="KW-0472">Membrane</keyword>
<evidence type="ECO:0000256" key="6">
    <source>
        <dbReference type="PIRNR" id="PIRNR005651"/>
    </source>
</evidence>
<dbReference type="Gene3D" id="3.30.479.30">
    <property type="entry name" value="Band 7 domain"/>
    <property type="match status" value="1"/>
</dbReference>
<keyword evidence="3" id="KW-0812">Transmembrane</keyword>
<keyword evidence="8" id="KW-0645">Protease</keyword>
<gene>
    <name evidence="8" type="primary">hflC</name>
    <name evidence="8" type="ORF">FCN80_00395</name>
</gene>
<dbReference type="NCBIfam" id="TIGR01932">
    <property type="entry name" value="hflC"/>
    <property type="match status" value="1"/>
</dbReference>
<dbReference type="NCBIfam" id="NF008259">
    <property type="entry name" value="PRK11029.1"/>
    <property type="match status" value="1"/>
</dbReference>
<evidence type="ECO:0000256" key="4">
    <source>
        <dbReference type="ARBA" id="ARBA00022989"/>
    </source>
</evidence>
<sequence length="339" mass="37630">MRKSIIFILVVVALALYASMFVVQEGQRGIVLRFGKVLRDSDNKPEIFNPGLHFKIPFIETVKTLDARIQTMENQADRFVTMEKKDLIVDSYIKWRISDFSRYYLATGGGDISQAEVLLKRKFSDRLRSEIGRLDVQGIVTDSRNRLMTDVRQALNTGTSGEAETSAADSAIASAAARVEKETHGAQPAVNPNSMAALGIEVVDVRIKQISLPAEVSDAIYQRMRAEREAVARRHRSQGQEQAEKLRAAADYEVTRTLAEAQRTALIIRGQADAETAQLYANAFGADPAFFTFIRSLRAYENSFSSGNDIMVLSPDSDFFRYMKSPDATSPAAPPAARH</sequence>
<dbReference type="SMART" id="SM00244">
    <property type="entry name" value="PHB"/>
    <property type="match status" value="1"/>
</dbReference>
<evidence type="ECO:0000259" key="7">
    <source>
        <dbReference type="SMART" id="SM00244"/>
    </source>
</evidence>
<evidence type="ECO:0000256" key="2">
    <source>
        <dbReference type="ARBA" id="ARBA00007862"/>
    </source>
</evidence>
<accession>A0ABY2SVH9</accession>
<dbReference type="GO" id="GO:0006508">
    <property type="term" value="P:proteolysis"/>
    <property type="evidence" value="ECO:0007669"/>
    <property type="project" value="UniProtKB-KW"/>
</dbReference>
<dbReference type="InterPro" id="IPR001107">
    <property type="entry name" value="Band_7"/>
</dbReference>
<comment type="function">
    <text evidence="6">HflC and HflK could regulate a protease.</text>
</comment>
<dbReference type="CDD" id="cd03405">
    <property type="entry name" value="SPFH_HflC"/>
    <property type="match status" value="1"/>
</dbReference>
<dbReference type="PANTHER" id="PTHR42911:SF1">
    <property type="entry name" value="MODULATOR OF FTSH PROTEASE HFLC"/>
    <property type="match status" value="1"/>
</dbReference>
<dbReference type="Pfam" id="PF01145">
    <property type="entry name" value="Band_7"/>
    <property type="match status" value="1"/>
</dbReference>
<evidence type="ECO:0000313" key="9">
    <source>
        <dbReference type="Proteomes" id="UP000305202"/>
    </source>
</evidence>
<dbReference type="Proteomes" id="UP000305202">
    <property type="component" value="Unassembled WGS sequence"/>
</dbReference>
<organism evidence="8 9">
    <name type="scientific">Martelella alba</name>
    <dbReference type="NCBI Taxonomy" id="2590451"/>
    <lineage>
        <taxon>Bacteria</taxon>
        <taxon>Pseudomonadati</taxon>
        <taxon>Pseudomonadota</taxon>
        <taxon>Alphaproteobacteria</taxon>
        <taxon>Hyphomicrobiales</taxon>
        <taxon>Aurantimonadaceae</taxon>
        <taxon>Martelella</taxon>
    </lineage>
</organism>
<keyword evidence="9" id="KW-1185">Reference proteome</keyword>